<dbReference type="InterPro" id="IPR001958">
    <property type="entry name" value="Tet-R_TetA/multi-R_MdtG-like"/>
</dbReference>
<dbReference type="GO" id="GO:0016020">
    <property type="term" value="C:membrane"/>
    <property type="evidence" value="ECO:0007669"/>
    <property type="project" value="UniProtKB-SubCell"/>
</dbReference>
<keyword evidence="9" id="KW-1185">Reference proteome</keyword>
<organism evidence="8 9">
    <name type="scientific">Pseudozyma flocculosa</name>
    <dbReference type="NCBI Taxonomy" id="84751"/>
    <lineage>
        <taxon>Eukaryota</taxon>
        <taxon>Fungi</taxon>
        <taxon>Dikarya</taxon>
        <taxon>Basidiomycota</taxon>
        <taxon>Ustilaginomycotina</taxon>
        <taxon>Ustilaginomycetes</taxon>
        <taxon>Ustilaginales</taxon>
        <taxon>Ustilaginaceae</taxon>
        <taxon>Pseudozyma</taxon>
    </lineage>
</organism>
<dbReference type="Proteomes" id="UP000323386">
    <property type="component" value="Unassembled WGS sequence"/>
</dbReference>
<reference evidence="8 9" key="1">
    <citation type="submission" date="2018-03" db="EMBL/GenBank/DDBJ databases">
        <authorList>
            <person name="Guldener U."/>
        </authorList>
    </citation>
    <scope>NUCLEOTIDE SEQUENCE [LARGE SCALE GENOMIC DNA]</scope>
    <source>
        <strain evidence="8 9">DAOM196992</strain>
    </source>
</reference>
<proteinExistence type="predicted"/>
<feature type="region of interest" description="Disordered" evidence="6">
    <location>
        <begin position="902"/>
        <end position="972"/>
    </location>
</feature>
<dbReference type="Gene3D" id="1.20.1250.20">
    <property type="entry name" value="MFS general substrate transporter like domains"/>
    <property type="match status" value="2"/>
</dbReference>
<feature type="compositionally biased region" description="Polar residues" evidence="6">
    <location>
        <begin position="589"/>
        <end position="598"/>
    </location>
</feature>
<comment type="subcellular location">
    <subcellularLocation>
        <location evidence="1">Membrane</location>
        <topology evidence="1">Multi-pass membrane protein</topology>
    </subcellularLocation>
</comment>
<keyword evidence="3 7" id="KW-0812">Transmembrane</keyword>
<keyword evidence="5 7" id="KW-0472">Membrane</keyword>
<evidence type="ECO:0000256" key="3">
    <source>
        <dbReference type="ARBA" id="ARBA00022692"/>
    </source>
</evidence>
<evidence type="ECO:0000256" key="4">
    <source>
        <dbReference type="ARBA" id="ARBA00022989"/>
    </source>
</evidence>
<evidence type="ECO:0008006" key="10">
    <source>
        <dbReference type="Google" id="ProtNLM"/>
    </source>
</evidence>
<dbReference type="PANTHER" id="PTHR23504:SF17">
    <property type="entry name" value="MAJOR FACILITATOR SUPERFAMILY (MFS) PROFILE DOMAIN-CONTAINING PROTEIN"/>
    <property type="match status" value="1"/>
</dbReference>
<feature type="compositionally biased region" description="Polar residues" evidence="6">
    <location>
        <begin position="95"/>
        <end position="110"/>
    </location>
</feature>
<dbReference type="InterPro" id="IPR036259">
    <property type="entry name" value="MFS_trans_sf"/>
</dbReference>
<feature type="compositionally biased region" description="Low complexity" evidence="6">
    <location>
        <begin position="43"/>
        <end position="53"/>
    </location>
</feature>
<feature type="region of interest" description="Disordered" evidence="6">
    <location>
        <begin position="289"/>
        <end position="310"/>
    </location>
</feature>
<feature type="compositionally biased region" description="Low complexity" evidence="6">
    <location>
        <begin position="850"/>
        <end position="872"/>
    </location>
</feature>
<feature type="compositionally biased region" description="Polar residues" evidence="6">
    <location>
        <begin position="59"/>
        <end position="75"/>
    </location>
</feature>
<dbReference type="SUPFAM" id="SSF103473">
    <property type="entry name" value="MFS general substrate transporter"/>
    <property type="match status" value="2"/>
</dbReference>
<dbReference type="PANTHER" id="PTHR23504">
    <property type="entry name" value="MAJOR FACILITATOR SUPERFAMILY DOMAIN-CONTAINING PROTEIN 10"/>
    <property type="match status" value="1"/>
</dbReference>
<evidence type="ECO:0000256" key="5">
    <source>
        <dbReference type="ARBA" id="ARBA00023136"/>
    </source>
</evidence>
<feature type="transmembrane region" description="Helical" evidence="7">
    <location>
        <begin position="1173"/>
        <end position="1190"/>
    </location>
</feature>
<evidence type="ECO:0000313" key="8">
    <source>
        <dbReference type="EMBL" id="SPO38851.1"/>
    </source>
</evidence>
<sequence length="1193" mass="127055">MSGDPLRSPPPPQPDDDGGVRRPQSPRAIQFVDNLVDTATPRQQQQHQQQHLQDPLSPTRATPSSNAAGKQPQQRRPSRTTDLLSPPLAGPSLSRNLATTASQPAGSAATTADDMPLHTGYGATGTNAQALRDPHQDPEDTPTRSSTIRAAGPGRIQLPPSPYTPVGGDSGPASGDEDGARSQRRRHGDGGADADNRDGEDDATAPLPSLRPFRPRAASSSPSVSTTNNSLRPPGQRRMSFKRRMPANPNPRANFLQRASMGVFPSRKASDAGSEGQPNWRRMRRVHTASVHPAGQASGDGDDPDGGDSVWGDVLPSIPRLLPSSKPDPYSTPIPTLPFVVLCLVVFGEFSSAGVAGPFLFFMIEDFGVGGESDVGFWAGIVSAAFFFAQFLTSLMWASVAEKRGRRFVLMVSLVGNASSLVLFGASKTLPAAIAVRMAQGFFNGAVGVAKGAIRDITDETNEGRAYAQMGFYWGMGGIVGPILGGLLEHPVKKYPGLFGGNALFAEYPYLLPCMAAAFFTALGAFFSLFIGYDGGPRTGKIQLPEKADVGRATSQMASNVGSIGRSASKRISGYFGGKTDDESLLSLSRTNTQTDGPSTPRGLGGKALPRTFTQQVDEETGGPPSPVESEAHTVVTRTNYNDSGFDRIESQYRPRLFSRTEERQRNVLGGGSAYGYEARRPSRSSAAASQLPVPHRQSTSNARQDSFATSHDRFPRPSFSSQTEYAPDFEDIGARPHLNFAQRFLLAQDDSVFTISDLWVAAAINGEDAYEDVFEDDEEDEDEDMLDDDDDVFEEETSSIAGASVDRSIDEEDEDEPTEGSPLLAPRHLPPLNFAQRKLSRAGALSDAGRSASSSTRPRSYRRPSGGRVPSLYANTGIESPLLSPGANLNPFSPSASLVASPFGPASTTPAPGARAEGAWDPTLAGIPETQSNRNSLSAGTAMLRQGSGATGASAGATPDRRSKLSMAGPGAVLPPPPSPSLFKLLPAVIIAHYGLMAFHSSTFDQVFMAFLVTPEPSGGLGLTASHYAQLIAAMACCQLMFQFVFYPKVGPPQGKLSHLAMLRLGTSIYLPCYTLFPLLRGLLHPETDGYVMAGMIFFASLRWLANVCAFTAVSVLINATTPPHLTPLANGLAQTTSSACRFVGPILGGVVWAKGIEGGPDAHAWPFNYHLGFWFVGLAAFTGFLFTWRIK</sequence>
<feature type="transmembrane region" description="Helical" evidence="7">
    <location>
        <begin position="508"/>
        <end position="533"/>
    </location>
</feature>
<feature type="region of interest" description="Disordered" evidence="6">
    <location>
        <begin position="1"/>
        <end position="257"/>
    </location>
</feature>
<feature type="compositionally biased region" description="Polar residues" evidence="6">
    <location>
        <begin position="697"/>
        <end position="710"/>
    </location>
</feature>
<protein>
    <recommendedName>
        <fullName evidence="10">Major facilitator superfamily (MFS) profile domain-containing protein</fullName>
    </recommendedName>
</protein>
<dbReference type="EMBL" id="OOIP01000011">
    <property type="protein sequence ID" value="SPO38851.1"/>
    <property type="molecule type" value="Genomic_DNA"/>
</dbReference>
<feature type="transmembrane region" description="Helical" evidence="7">
    <location>
        <begin position="1029"/>
        <end position="1048"/>
    </location>
</feature>
<feature type="compositionally biased region" description="Low complexity" evidence="6">
    <location>
        <begin position="948"/>
        <end position="959"/>
    </location>
</feature>
<gene>
    <name evidence="8" type="ORF">PSFLO_04330</name>
</gene>
<feature type="transmembrane region" description="Helical" evidence="7">
    <location>
        <begin position="408"/>
        <end position="426"/>
    </location>
</feature>
<feature type="compositionally biased region" description="Polar residues" evidence="6">
    <location>
        <begin position="930"/>
        <end position="940"/>
    </location>
</feature>
<feature type="region of interest" description="Disordered" evidence="6">
    <location>
        <begin position="662"/>
        <end position="725"/>
    </location>
</feature>
<name>A0A5C3F6H6_9BASI</name>
<dbReference type="OrthoDB" id="10262656at2759"/>
<dbReference type="GO" id="GO:0022857">
    <property type="term" value="F:transmembrane transporter activity"/>
    <property type="evidence" value="ECO:0007669"/>
    <property type="project" value="InterPro"/>
</dbReference>
<dbReference type="InterPro" id="IPR011701">
    <property type="entry name" value="MFS"/>
</dbReference>
<evidence type="ECO:0000256" key="1">
    <source>
        <dbReference type="ARBA" id="ARBA00004141"/>
    </source>
</evidence>
<feature type="transmembrane region" description="Helical" evidence="7">
    <location>
        <begin position="466"/>
        <end position="488"/>
    </location>
</feature>
<feature type="compositionally biased region" description="Low complexity" evidence="6">
    <location>
        <begin position="83"/>
        <end position="94"/>
    </location>
</feature>
<keyword evidence="2" id="KW-0813">Transport</keyword>
<dbReference type="Pfam" id="PF07690">
    <property type="entry name" value="MFS_1"/>
    <property type="match status" value="1"/>
</dbReference>
<accession>A0A5C3F6H6</accession>
<feature type="compositionally biased region" description="Low complexity" evidence="6">
    <location>
        <begin position="205"/>
        <end position="223"/>
    </location>
</feature>
<feature type="transmembrane region" description="Helical" evidence="7">
    <location>
        <begin position="1060"/>
        <end position="1081"/>
    </location>
</feature>
<feature type="transmembrane region" description="Helical" evidence="7">
    <location>
        <begin position="376"/>
        <end position="396"/>
    </location>
</feature>
<dbReference type="AlphaFoldDB" id="A0A5C3F6H6"/>
<feature type="transmembrane region" description="Helical" evidence="7">
    <location>
        <begin position="1093"/>
        <end position="1119"/>
    </location>
</feature>
<keyword evidence="4 7" id="KW-1133">Transmembrane helix</keyword>
<feature type="compositionally biased region" description="Basic and acidic residues" evidence="6">
    <location>
        <begin position="188"/>
        <end position="197"/>
    </location>
</feature>
<evidence type="ECO:0000256" key="2">
    <source>
        <dbReference type="ARBA" id="ARBA00022448"/>
    </source>
</evidence>
<feature type="compositionally biased region" description="Acidic residues" evidence="6">
    <location>
        <begin position="810"/>
        <end position="819"/>
    </location>
</feature>
<feature type="transmembrane region" description="Helical" evidence="7">
    <location>
        <begin position="339"/>
        <end position="364"/>
    </location>
</feature>
<feature type="region of interest" description="Disordered" evidence="6">
    <location>
        <begin position="797"/>
        <end position="874"/>
    </location>
</feature>
<feature type="compositionally biased region" description="Basic and acidic residues" evidence="6">
    <location>
        <begin position="132"/>
        <end position="142"/>
    </location>
</feature>
<evidence type="ECO:0000313" key="9">
    <source>
        <dbReference type="Proteomes" id="UP000323386"/>
    </source>
</evidence>
<evidence type="ECO:0000256" key="6">
    <source>
        <dbReference type="SAM" id="MobiDB-lite"/>
    </source>
</evidence>
<evidence type="ECO:0000256" key="7">
    <source>
        <dbReference type="SAM" id="Phobius"/>
    </source>
</evidence>
<feature type="region of interest" description="Disordered" evidence="6">
    <location>
        <begin position="589"/>
        <end position="610"/>
    </location>
</feature>
<dbReference type="PRINTS" id="PR01035">
    <property type="entry name" value="TCRTETA"/>
</dbReference>